<dbReference type="AlphaFoldDB" id="A0A8S9P7Y8"/>
<comment type="caution">
    <text evidence="2">The sequence shown here is derived from an EMBL/GenBank/DDBJ whole genome shotgun (WGS) entry which is preliminary data.</text>
</comment>
<evidence type="ECO:0000313" key="2">
    <source>
        <dbReference type="EMBL" id="KAF3513694.1"/>
    </source>
</evidence>
<feature type="region of interest" description="Disordered" evidence="1">
    <location>
        <begin position="174"/>
        <end position="196"/>
    </location>
</feature>
<proteinExistence type="predicted"/>
<accession>A0A8S9P7Y8</accession>
<sequence length="196" mass="21780">MSIPNMNSLRCFYTRADSLLLLLRSSFTPVTIPHPRRLCSAFDSLSPIKPPIPSQTSIQRHRRLVESQKARFRAEKTNLRRSTEKSPVQVLGDGVQSCGHSEGQWWGSCRACNKVGTMRRFSEGSSEFVSGGGDDDGKLLMGEISEVLRCLVTCMTSYDYALEKTQVVKSRISDVSYEKPDDPDGGLERRGLSGDS</sequence>
<dbReference type="Proteomes" id="UP000712600">
    <property type="component" value="Unassembled WGS sequence"/>
</dbReference>
<reference evidence="2" key="1">
    <citation type="submission" date="2019-12" db="EMBL/GenBank/DDBJ databases">
        <title>Genome sequencing and annotation of Brassica cretica.</title>
        <authorList>
            <person name="Studholme D.J."/>
            <person name="Sarris P."/>
        </authorList>
    </citation>
    <scope>NUCLEOTIDE SEQUENCE</scope>
    <source>
        <strain evidence="2">PFS-109/04</strain>
        <tissue evidence="2">Leaf</tissue>
    </source>
</reference>
<evidence type="ECO:0000256" key="1">
    <source>
        <dbReference type="SAM" id="MobiDB-lite"/>
    </source>
</evidence>
<feature type="compositionally biased region" description="Basic and acidic residues" evidence="1">
    <location>
        <begin position="176"/>
        <end position="196"/>
    </location>
</feature>
<dbReference type="EMBL" id="QGKX02001521">
    <property type="protein sequence ID" value="KAF3513694.1"/>
    <property type="molecule type" value="Genomic_DNA"/>
</dbReference>
<evidence type="ECO:0000313" key="3">
    <source>
        <dbReference type="Proteomes" id="UP000712600"/>
    </source>
</evidence>
<gene>
    <name evidence="2" type="ORF">F2Q69_00000008</name>
</gene>
<organism evidence="2 3">
    <name type="scientific">Brassica cretica</name>
    <name type="common">Mustard</name>
    <dbReference type="NCBI Taxonomy" id="69181"/>
    <lineage>
        <taxon>Eukaryota</taxon>
        <taxon>Viridiplantae</taxon>
        <taxon>Streptophyta</taxon>
        <taxon>Embryophyta</taxon>
        <taxon>Tracheophyta</taxon>
        <taxon>Spermatophyta</taxon>
        <taxon>Magnoliopsida</taxon>
        <taxon>eudicotyledons</taxon>
        <taxon>Gunneridae</taxon>
        <taxon>Pentapetalae</taxon>
        <taxon>rosids</taxon>
        <taxon>malvids</taxon>
        <taxon>Brassicales</taxon>
        <taxon>Brassicaceae</taxon>
        <taxon>Brassiceae</taxon>
        <taxon>Brassica</taxon>
    </lineage>
</organism>
<name>A0A8S9P7Y8_BRACR</name>
<protein>
    <submittedName>
        <fullName evidence="2">Uncharacterized protein</fullName>
    </submittedName>
</protein>